<dbReference type="GeneID" id="24094766"/>
<dbReference type="Proteomes" id="UP000006352">
    <property type="component" value="Unassembled WGS sequence"/>
</dbReference>
<protein>
    <recommendedName>
        <fullName evidence="3">F-box domain-containing protein</fullName>
    </recommendedName>
</protein>
<sequence length="396" mass="45609">MQARQPALDQRLPQLVIGLPNYDPNILAYRIQNEPNFAYSVTLSSRDDALRFAALLNDELELIRVSPATESVTDYIQELRLVGLEKLDGWLPWISEPDLIPIGRLWNLRVLSFENFDFCHMVDDLFYNMLRRLFSQVDDGKIETFYMKQCRFSFFYHFDVLLFMVNPSMLYLDLIYWEYEDEYVFGRPTQMVTRLRLTSVEASRGVRTSLSKIAAWLVRVGDKNLLTSLAFTDLPLENVQVVGAAFKHLGSSLQELKIGFKYDEQMGPVSEIRKHLDFSLNTSLHSLHLVINGSQELALSWVPTLLSQLLTEHRTLKKLTFEIPLISKRQLQNRTWGSLMEMLDYAQLSSIVWIHRGGLSPAETQHAVLSRFHPTLHPLLRIKIAGAEHGGIDLLV</sequence>
<gene>
    <name evidence="1" type="ORF">FIBRA_01879</name>
</gene>
<dbReference type="EMBL" id="HE796953">
    <property type="protein sequence ID" value="CCL99855.1"/>
    <property type="molecule type" value="Genomic_DNA"/>
</dbReference>
<organism evidence="1 2">
    <name type="scientific">Fibroporia radiculosa</name>
    <dbReference type="NCBI Taxonomy" id="599839"/>
    <lineage>
        <taxon>Eukaryota</taxon>
        <taxon>Fungi</taxon>
        <taxon>Dikarya</taxon>
        <taxon>Basidiomycota</taxon>
        <taxon>Agaricomycotina</taxon>
        <taxon>Agaricomycetes</taxon>
        <taxon>Polyporales</taxon>
        <taxon>Fibroporiaceae</taxon>
        <taxon>Fibroporia</taxon>
    </lineage>
</organism>
<dbReference type="HOGENOM" id="CLU_696459_0_0_1"/>
<evidence type="ECO:0008006" key="3">
    <source>
        <dbReference type="Google" id="ProtNLM"/>
    </source>
</evidence>
<dbReference type="InParanoid" id="J4GLN9"/>
<keyword evidence="2" id="KW-1185">Reference proteome</keyword>
<dbReference type="AlphaFoldDB" id="J4GLN9"/>
<reference evidence="1 2" key="1">
    <citation type="journal article" date="2012" name="Appl. Environ. Microbiol.">
        <title>Short-read sequencing for genomic analysis of the brown rot fungus Fibroporia radiculosa.</title>
        <authorList>
            <person name="Tang J.D."/>
            <person name="Perkins A.D."/>
            <person name="Sonstegard T.S."/>
            <person name="Schroeder S.G."/>
            <person name="Burgess S.C."/>
            <person name="Diehl S.V."/>
        </authorList>
    </citation>
    <scope>NUCLEOTIDE SEQUENCE [LARGE SCALE GENOMIC DNA]</scope>
    <source>
        <strain evidence="1 2">TFFH 294</strain>
    </source>
</reference>
<dbReference type="STRING" id="599839.J4GLN9"/>
<dbReference type="SUPFAM" id="SSF52047">
    <property type="entry name" value="RNI-like"/>
    <property type="match status" value="1"/>
</dbReference>
<dbReference type="OrthoDB" id="2795743at2759"/>
<evidence type="ECO:0000313" key="1">
    <source>
        <dbReference type="EMBL" id="CCL99855.1"/>
    </source>
</evidence>
<name>J4GLN9_9APHY</name>
<dbReference type="RefSeq" id="XP_012179138.1">
    <property type="nucleotide sequence ID" value="XM_012323748.1"/>
</dbReference>
<accession>J4GLN9</accession>
<proteinExistence type="predicted"/>
<evidence type="ECO:0000313" key="2">
    <source>
        <dbReference type="Proteomes" id="UP000006352"/>
    </source>
</evidence>